<evidence type="ECO:0000256" key="1">
    <source>
        <dbReference type="SAM" id="SignalP"/>
    </source>
</evidence>
<reference evidence="2" key="1">
    <citation type="submission" date="2023-11" db="EMBL/GenBank/DDBJ databases">
        <title>Identification and selenium tolerance of Delftia acidovorans R3-25.</title>
        <authorList>
            <person name="Zhang S."/>
            <person name="Liu Y."/>
            <person name="Guo Y."/>
        </authorList>
    </citation>
    <scope>NUCLEOTIDE SEQUENCE</scope>
    <source>
        <strain evidence="2">R3-25</strain>
    </source>
</reference>
<evidence type="ECO:0000313" key="3">
    <source>
        <dbReference type="Proteomes" id="UP001287445"/>
    </source>
</evidence>
<dbReference type="PROSITE" id="PS51257">
    <property type="entry name" value="PROKAR_LIPOPROTEIN"/>
    <property type="match status" value="1"/>
</dbReference>
<dbReference type="Proteomes" id="UP001287445">
    <property type="component" value="Unassembled WGS sequence"/>
</dbReference>
<comment type="caution">
    <text evidence="2">The sequence shown here is derived from an EMBL/GenBank/DDBJ whole genome shotgun (WGS) entry which is preliminary data.</text>
</comment>
<organism evidence="2 3">
    <name type="scientific">Delftia acidovorans</name>
    <name type="common">Pseudomonas acidovorans</name>
    <name type="synonym">Comamonas acidovorans</name>
    <dbReference type="NCBI Taxonomy" id="80866"/>
    <lineage>
        <taxon>Bacteria</taxon>
        <taxon>Pseudomonadati</taxon>
        <taxon>Pseudomonadota</taxon>
        <taxon>Betaproteobacteria</taxon>
        <taxon>Burkholderiales</taxon>
        <taxon>Comamonadaceae</taxon>
        <taxon>Delftia</taxon>
    </lineage>
</organism>
<dbReference type="EMBL" id="JAWWMZ010000016">
    <property type="protein sequence ID" value="MDX4957243.1"/>
    <property type="molecule type" value="Genomic_DNA"/>
</dbReference>
<feature type="chain" id="PRO_5042459332" description="Lipoprotein" evidence="1">
    <location>
        <begin position="26"/>
        <end position="44"/>
    </location>
</feature>
<dbReference type="AlphaFoldDB" id="A0AAJ2R8M8"/>
<proteinExistence type="predicted"/>
<evidence type="ECO:0000313" key="2">
    <source>
        <dbReference type="EMBL" id="MDX4957243.1"/>
    </source>
</evidence>
<gene>
    <name evidence="2" type="ORF">SGN30_27820</name>
</gene>
<dbReference type="RefSeq" id="WP_319076709.1">
    <property type="nucleotide sequence ID" value="NZ_JAWWMZ010000016.1"/>
</dbReference>
<sequence>MKTAYCICTAFIVLAACLSKQWALAVCTLATAPGFWVLCMKEEK</sequence>
<protein>
    <recommendedName>
        <fullName evidence="4">Lipoprotein</fullName>
    </recommendedName>
</protein>
<accession>A0AAJ2R8M8</accession>
<keyword evidence="1" id="KW-0732">Signal</keyword>
<evidence type="ECO:0008006" key="4">
    <source>
        <dbReference type="Google" id="ProtNLM"/>
    </source>
</evidence>
<name>A0AAJ2R8M8_DELAC</name>
<feature type="signal peptide" evidence="1">
    <location>
        <begin position="1"/>
        <end position="25"/>
    </location>
</feature>